<dbReference type="EMBL" id="SMKR01000012">
    <property type="protein sequence ID" value="TDD29295.1"/>
    <property type="molecule type" value="Genomic_DNA"/>
</dbReference>
<comment type="caution">
    <text evidence="2">The sequence shown here is derived from an EMBL/GenBank/DDBJ whole genome shotgun (WGS) entry which is preliminary data.</text>
</comment>
<reference evidence="2 3" key="1">
    <citation type="submission" date="2019-02" db="EMBL/GenBank/DDBJ databases">
        <title>Draft genome sequences of novel Actinobacteria.</title>
        <authorList>
            <person name="Sahin N."/>
            <person name="Ay H."/>
            <person name="Saygin H."/>
        </authorList>
    </citation>
    <scope>NUCLEOTIDE SEQUENCE [LARGE SCALE GENOMIC DNA]</scope>
    <source>
        <strain evidence="2 3">16K104</strain>
    </source>
</reference>
<accession>A0A4R4XF11</accession>
<name>A0A4R4XF11_9ACTN</name>
<protein>
    <submittedName>
        <fullName evidence="2">Uncharacterized protein</fullName>
    </submittedName>
</protein>
<dbReference type="AlphaFoldDB" id="A0A4R4XF11"/>
<feature type="compositionally biased region" description="Pro residues" evidence="1">
    <location>
        <begin position="258"/>
        <end position="289"/>
    </location>
</feature>
<dbReference type="Proteomes" id="UP000295172">
    <property type="component" value="Unassembled WGS sequence"/>
</dbReference>
<organism evidence="2 3">
    <name type="scientific">Kribbella turkmenica</name>
    <dbReference type="NCBI Taxonomy" id="2530375"/>
    <lineage>
        <taxon>Bacteria</taxon>
        <taxon>Bacillati</taxon>
        <taxon>Actinomycetota</taxon>
        <taxon>Actinomycetes</taxon>
        <taxon>Propionibacteriales</taxon>
        <taxon>Kribbellaceae</taxon>
        <taxon>Kribbella</taxon>
    </lineage>
</organism>
<sequence length="299" mass="30451">MRRHLVPTALTLTAVTGVVAFSLVASSPVGNATVRPSSAYAVSADGQVPIEKTPYAESLDGKRRSSSALELPDNPLLSVRAGTVSAGNDAASVELFDVTVGPDVLSRVEVPPELKQTCASLPATGADDLPIPDLPLPDLGLPLPAPSTADLPVKNLPELCNLLLTPPSSLLGIDAVNVWCTGDDGGVDIGSLTVLGQKVAVPATEESVTIPAAPLATITVNERTQRPDGSFTITGLTINLGDGAEVIRLASATCAPPAGKPKPAPTPQPTPQPTLPAPLDQPPVAPIPTPVETHHPVTG</sequence>
<evidence type="ECO:0000313" key="3">
    <source>
        <dbReference type="Proteomes" id="UP000295172"/>
    </source>
</evidence>
<evidence type="ECO:0000256" key="1">
    <source>
        <dbReference type="SAM" id="MobiDB-lite"/>
    </source>
</evidence>
<gene>
    <name evidence="2" type="ORF">E1218_04470</name>
</gene>
<proteinExistence type="predicted"/>
<keyword evidence="3" id="KW-1185">Reference proteome</keyword>
<feature type="region of interest" description="Disordered" evidence="1">
    <location>
        <begin position="255"/>
        <end position="299"/>
    </location>
</feature>
<dbReference type="OrthoDB" id="3826741at2"/>
<dbReference type="NCBIfam" id="NF040603">
    <property type="entry name" value="choice_anch_P"/>
    <property type="match status" value="1"/>
</dbReference>
<dbReference type="RefSeq" id="WP_132316531.1">
    <property type="nucleotide sequence ID" value="NZ_SMKR01000012.1"/>
</dbReference>
<evidence type="ECO:0000313" key="2">
    <source>
        <dbReference type="EMBL" id="TDD29295.1"/>
    </source>
</evidence>